<comment type="caution">
    <text evidence="1">The sequence shown here is derived from an EMBL/GenBank/DDBJ whole genome shotgun (WGS) entry which is preliminary data.</text>
</comment>
<evidence type="ECO:0000313" key="1">
    <source>
        <dbReference type="EMBL" id="MBG6140680.1"/>
    </source>
</evidence>
<gene>
    <name evidence="1" type="ORF">IW245_006874</name>
</gene>
<sequence length="302" mass="32605">MAHTFLKPSVIAKTALGLLQREIVLPALVWRDAAPDFTGAFNDTVSLRVPARAKARRLALRDRTNPIVTDDLTETKVDVSLDTHVYHAASVTDEELSLDISSFGEQILAPQVRAIAEDIEDQVAAEMTGATYATSLVLDANKPENTLVDARAALNKQNVPMSERFVVVGTDMESLFLKADALKRVNESGSDSVLTEAKLGRLRGFDIYVSNALPAGVGFAFHRSAYVLSMRAPAVPDGATFGQSESYASMAMRWLRDYDAAYLRDRSVVSVFTGTNVVADGPDGPDAGTAPDFVRAVKLTLV</sequence>
<dbReference type="Proteomes" id="UP000622552">
    <property type="component" value="Unassembled WGS sequence"/>
</dbReference>
<name>A0A8J7GMS8_9ACTN</name>
<proteinExistence type="predicted"/>
<keyword evidence="2" id="KW-1185">Reference proteome</keyword>
<dbReference type="AlphaFoldDB" id="A0A8J7GMS8"/>
<accession>A0A8J7GMS8</accession>
<protein>
    <recommendedName>
        <fullName evidence="3">P22 coat protein Gp5</fullName>
    </recommendedName>
</protein>
<dbReference type="RefSeq" id="WP_197007203.1">
    <property type="nucleotide sequence ID" value="NZ_BONS01000047.1"/>
</dbReference>
<reference evidence="1" key="1">
    <citation type="submission" date="2020-11" db="EMBL/GenBank/DDBJ databases">
        <title>Sequencing the genomes of 1000 actinobacteria strains.</title>
        <authorList>
            <person name="Klenk H.-P."/>
        </authorList>
    </citation>
    <scope>NUCLEOTIDE SEQUENCE</scope>
    <source>
        <strain evidence="1">DSM 45356</strain>
    </source>
</reference>
<dbReference type="EMBL" id="JADOUF010000001">
    <property type="protein sequence ID" value="MBG6140680.1"/>
    <property type="molecule type" value="Genomic_DNA"/>
</dbReference>
<organism evidence="1 2">
    <name type="scientific">Longispora fulva</name>
    <dbReference type="NCBI Taxonomy" id="619741"/>
    <lineage>
        <taxon>Bacteria</taxon>
        <taxon>Bacillati</taxon>
        <taxon>Actinomycetota</taxon>
        <taxon>Actinomycetes</taxon>
        <taxon>Micromonosporales</taxon>
        <taxon>Micromonosporaceae</taxon>
        <taxon>Longispora</taxon>
    </lineage>
</organism>
<evidence type="ECO:0000313" key="2">
    <source>
        <dbReference type="Proteomes" id="UP000622552"/>
    </source>
</evidence>
<evidence type="ECO:0008006" key="3">
    <source>
        <dbReference type="Google" id="ProtNLM"/>
    </source>
</evidence>